<dbReference type="STRING" id="589385.SAMN05421504_110236"/>
<evidence type="ECO:0000313" key="3">
    <source>
        <dbReference type="Proteomes" id="UP000199515"/>
    </source>
</evidence>
<gene>
    <name evidence="2" type="ORF">SAMN05421504_110236</name>
</gene>
<protein>
    <submittedName>
        <fullName evidence="2">Uncharacterized protein</fullName>
    </submittedName>
</protein>
<evidence type="ECO:0000313" key="2">
    <source>
        <dbReference type="EMBL" id="SDZ19985.1"/>
    </source>
</evidence>
<accession>A0A1H3R3U5</accession>
<name>A0A1H3R3U5_9PSEU</name>
<organism evidence="2 3">
    <name type="scientific">Amycolatopsis xylanica</name>
    <dbReference type="NCBI Taxonomy" id="589385"/>
    <lineage>
        <taxon>Bacteria</taxon>
        <taxon>Bacillati</taxon>
        <taxon>Actinomycetota</taxon>
        <taxon>Actinomycetes</taxon>
        <taxon>Pseudonocardiales</taxon>
        <taxon>Pseudonocardiaceae</taxon>
        <taxon>Amycolatopsis</taxon>
    </lineage>
</organism>
<feature type="compositionally biased region" description="Basic and acidic residues" evidence="1">
    <location>
        <begin position="65"/>
        <end position="74"/>
    </location>
</feature>
<dbReference type="OrthoDB" id="73310at2"/>
<dbReference type="Proteomes" id="UP000199515">
    <property type="component" value="Unassembled WGS sequence"/>
</dbReference>
<sequence>MIGEEDYARLLEEACGLDDVEAKLAMLRANGFSQVDCIRALSEGSTLAEAKRVVHLSETWADRRDASEQLHENLSRSTHGNPGDITLP</sequence>
<keyword evidence="3" id="KW-1185">Reference proteome</keyword>
<feature type="region of interest" description="Disordered" evidence="1">
    <location>
        <begin position="65"/>
        <end position="88"/>
    </location>
</feature>
<evidence type="ECO:0000256" key="1">
    <source>
        <dbReference type="SAM" id="MobiDB-lite"/>
    </source>
</evidence>
<proteinExistence type="predicted"/>
<dbReference type="EMBL" id="FNON01000010">
    <property type="protein sequence ID" value="SDZ19985.1"/>
    <property type="molecule type" value="Genomic_DNA"/>
</dbReference>
<dbReference type="RefSeq" id="WP_091297380.1">
    <property type="nucleotide sequence ID" value="NZ_FNON01000010.1"/>
</dbReference>
<dbReference type="AlphaFoldDB" id="A0A1H3R3U5"/>
<reference evidence="2 3" key="1">
    <citation type="submission" date="2016-10" db="EMBL/GenBank/DDBJ databases">
        <authorList>
            <person name="de Groot N.N."/>
        </authorList>
    </citation>
    <scope>NUCLEOTIDE SEQUENCE [LARGE SCALE GENOMIC DNA]</scope>
    <source>
        <strain evidence="2 3">CPCC 202699</strain>
    </source>
</reference>